<evidence type="ECO:0000313" key="3">
    <source>
        <dbReference type="Proteomes" id="UP000608955"/>
    </source>
</evidence>
<dbReference type="EMBL" id="BMVF01000014">
    <property type="protein sequence ID" value="GHD93213.1"/>
    <property type="molecule type" value="Genomic_DNA"/>
</dbReference>
<dbReference type="AlphaFoldDB" id="A0A918Y7T0"/>
<organism evidence="2 3">
    <name type="scientific">Streptomyces naganishii JCM 4654</name>
    <dbReference type="NCBI Taxonomy" id="1306179"/>
    <lineage>
        <taxon>Bacteria</taxon>
        <taxon>Bacillati</taxon>
        <taxon>Actinomycetota</taxon>
        <taxon>Actinomycetes</taxon>
        <taxon>Kitasatosporales</taxon>
        <taxon>Streptomycetaceae</taxon>
        <taxon>Streptomyces</taxon>
    </lineage>
</organism>
<feature type="compositionally biased region" description="Basic residues" evidence="1">
    <location>
        <begin position="113"/>
        <end position="123"/>
    </location>
</feature>
<sequence>MPGPPFPSRPPGGETAALVTQVVDELARRLAGQSVTAPEGPPDTADDARHYALVRLRVLAGVKQAVRNLEDQAAYAAAASGAGYPEIGRAVSMSRQGARRRWPGLVTSSTHHPAPHRPTPRSP</sequence>
<proteinExistence type="predicted"/>
<reference evidence="2" key="1">
    <citation type="journal article" date="2014" name="Int. J. Syst. Evol. Microbiol.">
        <title>Complete genome sequence of Corynebacterium casei LMG S-19264T (=DSM 44701T), isolated from a smear-ripened cheese.</title>
        <authorList>
            <consortium name="US DOE Joint Genome Institute (JGI-PGF)"/>
            <person name="Walter F."/>
            <person name="Albersmeier A."/>
            <person name="Kalinowski J."/>
            <person name="Ruckert C."/>
        </authorList>
    </citation>
    <scope>NUCLEOTIDE SEQUENCE</scope>
    <source>
        <strain evidence="2">JCM 4654</strain>
    </source>
</reference>
<name>A0A918Y7T0_9ACTN</name>
<feature type="region of interest" description="Disordered" evidence="1">
    <location>
        <begin position="92"/>
        <end position="123"/>
    </location>
</feature>
<dbReference type="Proteomes" id="UP000608955">
    <property type="component" value="Unassembled WGS sequence"/>
</dbReference>
<evidence type="ECO:0000313" key="2">
    <source>
        <dbReference type="EMBL" id="GHD93213.1"/>
    </source>
</evidence>
<comment type="caution">
    <text evidence="2">The sequence shown here is derived from an EMBL/GenBank/DDBJ whole genome shotgun (WGS) entry which is preliminary data.</text>
</comment>
<evidence type="ECO:0000256" key="1">
    <source>
        <dbReference type="SAM" id="MobiDB-lite"/>
    </source>
</evidence>
<protein>
    <submittedName>
        <fullName evidence="2">Uncharacterized protein</fullName>
    </submittedName>
</protein>
<keyword evidence="3" id="KW-1185">Reference proteome</keyword>
<gene>
    <name evidence="2" type="ORF">GCM10010508_49000</name>
</gene>
<accession>A0A918Y7T0</accession>
<reference evidence="2" key="2">
    <citation type="submission" date="2020-09" db="EMBL/GenBank/DDBJ databases">
        <authorList>
            <person name="Sun Q."/>
            <person name="Ohkuma M."/>
        </authorList>
    </citation>
    <scope>NUCLEOTIDE SEQUENCE</scope>
    <source>
        <strain evidence="2">JCM 4654</strain>
    </source>
</reference>
<dbReference type="RefSeq" id="WP_229865560.1">
    <property type="nucleotide sequence ID" value="NZ_BMVF01000014.1"/>
</dbReference>